<keyword evidence="2" id="KW-1185">Reference proteome</keyword>
<dbReference type="SUPFAM" id="SSF50630">
    <property type="entry name" value="Acid proteases"/>
    <property type="match status" value="1"/>
</dbReference>
<reference evidence="1 2" key="1">
    <citation type="submission" date="2024-04" db="EMBL/GenBank/DDBJ databases">
        <authorList>
            <person name="Fracassetti M."/>
        </authorList>
    </citation>
    <scope>NUCLEOTIDE SEQUENCE [LARGE SCALE GENOMIC DNA]</scope>
</reference>
<dbReference type="InterPro" id="IPR021109">
    <property type="entry name" value="Peptidase_aspartic_dom_sf"/>
</dbReference>
<evidence type="ECO:0000313" key="2">
    <source>
        <dbReference type="Proteomes" id="UP001497516"/>
    </source>
</evidence>
<dbReference type="Gene3D" id="2.40.70.10">
    <property type="entry name" value="Acid Proteases"/>
    <property type="match status" value="1"/>
</dbReference>
<dbReference type="AlphaFoldDB" id="A0AAV2ET93"/>
<name>A0AAV2ET93_9ROSI</name>
<accession>A0AAV2ET93</accession>
<proteinExistence type="predicted"/>
<sequence length="379" mass="41628">MVFQFNEEDWDKYVEEVVEEAEDTDGSVAELTEAFSRLEASDEQWGVRKARLGSRIDLAAEVARQGKSSQQLLKELHEAGHKSVGLLGQDDWRYPFYVLYHSPEASSSSPIHNPSCGWEFDGEAEGSAAKEESSLREEEVLQVATLKGKEVMKEENTSDELSHLVVFKEPEPSMLRHLRPLYIKARLDGMPMSRILVDNGVAVNVMPIRLLRKLGKTTSDLIPTDIFVTSFNGGSTSARGILPVLIGVGSQEKMSAFFVVDGAISYNALLGRDWIHANKCVPSSLHQCLMFWNKEGMVEVVQADTNPFAVGANVAEAPLYYGDFGPLQVRSMDGGSCTVVISSAKILSISCLDPLADIMRPSMIALDGPPKAETSINDE</sequence>
<dbReference type="Proteomes" id="UP001497516">
    <property type="component" value="Chromosome 5"/>
</dbReference>
<dbReference type="EMBL" id="OZ034818">
    <property type="protein sequence ID" value="CAL1388972.1"/>
    <property type="molecule type" value="Genomic_DNA"/>
</dbReference>
<organism evidence="1 2">
    <name type="scientific">Linum trigynum</name>
    <dbReference type="NCBI Taxonomy" id="586398"/>
    <lineage>
        <taxon>Eukaryota</taxon>
        <taxon>Viridiplantae</taxon>
        <taxon>Streptophyta</taxon>
        <taxon>Embryophyta</taxon>
        <taxon>Tracheophyta</taxon>
        <taxon>Spermatophyta</taxon>
        <taxon>Magnoliopsida</taxon>
        <taxon>eudicotyledons</taxon>
        <taxon>Gunneridae</taxon>
        <taxon>Pentapetalae</taxon>
        <taxon>rosids</taxon>
        <taxon>fabids</taxon>
        <taxon>Malpighiales</taxon>
        <taxon>Linaceae</taxon>
        <taxon>Linum</taxon>
    </lineage>
</organism>
<evidence type="ECO:0008006" key="3">
    <source>
        <dbReference type="Google" id="ProtNLM"/>
    </source>
</evidence>
<gene>
    <name evidence="1" type="ORF">LTRI10_LOCUS29865</name>
</gene>
<evidence type="ECO:0000313" key="1">
    <source>
        <dbReference type="EMBL" id="CAL1388972.1"/>
    </source>
</evidence>
<dbReference type="PANTHER" id="PTHR33240">
    <property type="entry name" value="OS08G0508500 PROTEIN"/>
    <property type="match status" value="1"/>
</dbReference>
<dbReference type="PANTHER" id="PTHR33240:SF15">
    <property type="entry name" value="GAG-PRO-LIKE PROTEIN"/>
    <property type="match status" value="1"/>
</dbReference>
<dbReference type="CDD" id="cd00303">
    <property type="entry name" value="retropepsin_like"/>
    <property type="match status" value="1"/>
</dbReference>
<protein>
    <recommendedName>
        <fullName evidence="3">Gag-pol polyprotein</fullName>
    </recommendedName>
</protein>